<gene>
    <name evidence="2" type="ORF">SAMN02982922_1734</name>
</gene>
<protein>
    <submittedName>
        <fullName evidence="2">Alpha-methylacyl-CoA racemase</fullName>
    </submittedName>
</protein>
<dbReference type="Proteomes" id="UP000193083">
    <property type="component" value="Unassembled WGS sequence"/>
</dbReference>
<accession>A0A1X7NG84</accession>
<dbReference type="PANTHER" id="PTHR48228:SF5">
    <property type="entry name" value="ALPHA-METHYLACYL-COA RACEMASE"/>
    <property type="match status" value="1"/>
</dbReference>
<dbReference type="EMBL" id="FXBL01000004">
    <property type="protein sequence ID" value="SMH36350.1"/>
    <property type="molecule type" value="Genomic_DNA"/>
</dbReference>
<proteinExistence type="predicted"/>
<evidence type="ECO:0000256" key="1">
    <source>
        <dbReference type="SAM" id="MobiDB-lite"/>
    </source>
</evidence>
<dbReference type="AlphaFoldDB" id="A0A1X7NG84"/>
<reference evidence="2 3" key="1">
    <citation type="submission" date="2017-04" db="EMBL/GenBank/DDBJ databases">
        <authorList>
            <person name="Afonso C.L."/>
            <person name="Miller P.J."/>
            <person name="Scott M.A."/>
            <person name="Spackman E."/>
            <person name="Goraichik I."/>
            <person name="Dimitrov K.M."/>
            <person name="Suarez D.L."/>
            <person name="Swayne D.E."/>
        </authorList>
    </citation>
    <scope>NUCLEOTIDE SEQUENCE [LARGE SCALE GENOMIC DNA]</scope>
    <source>
        <strain evidence="2 3">B5P</strain>
    </source>
</reference>
<dbReference type="Gene3D" id="3.40.50.10540">
    <property type="entry name" value="Crotonobetainyl-coa:carnitine coa-transferase, domain 1"/>
    <property type="match status" value="1"/>
</dbReference>
<dbReference type="Pfam" id="PF02515">
    <property type="entry name" value="CoA_transf_3"/>
    <property type="match status" value="1"/>
</dbReference>
<evidence type="ECO:0000313" key="2">
    <source>
        <dbReference type="EMBL" id="SMH36350.1"/>
    </source>
</evidence>
<name>A0A1X7NG84_9HYPH</name>
<dbReference type="InterPro" id="IPR003673">
    <property type="entry name" value="CoA-Trfase_fam_III"/>
</dbReference>
<dbReference type="SUPFAM" id="SSF89796">
    <property type="entry name" value="CoA-transferase family III (CaiB/BaiF)"/>
    <property type="match status" value="1"/>
</dbReference>
<feature type="compositionally biased region" description="Basic and acidic residues" evidence="1">
    <location>
        <begin position="351"/>
        <end position="365"/>
    </location>
</feature>
<organism evidence="2 3">
    <name type="scientific">Mesorhizobium australicum</name>
    <dbReference type="NCBI Taxonomy" id="536018"/>
    <lineage>
        <taxon>Bacteria</taxon>
        <taxon>Pseudomonadati</taxon>
        <taxon>Pseudomonadota</taxon>
        <taxon>Alphaproteobacteria</taxon>
        <taxon>Hyphomicrobiales</taxon>
        <taxon>Phyllobacteriaceae</taxon>
        <taxon>Mesorhizobium</taxon>
    </lineage>
</organism>
<dbReference type="GO" id="GO:0003824">
    <property type="term" value="F:catalytic activity"/>
    <property type="evidence" value="ECO:0007669"/>
    <property type="project" value="InterPro"/>
</dbReference>
<sequence>MSGPLSGYKVIEFAGLGPTPFSTCLLADFGADVVRIDRPGKPMLVPKYDFYNRNKRSIVLDLKKDEDQQTAHRMVEQADILVEGYRPGVMERLGFGPDICLVRNPRLVYGRMTGWGQSGPMAMEAGHDINYLAMTGALLVTGHADREPTPALNLVADLGGGAMYLLFGILAAVLEAQKSGKGQVVDAAMIDGVSHLSLGVLGFLQQGSWTTSRQDNLVDGGAPFYRAYRTSDGNFVSVGAIEPQFYAALVAALGQDFASLPDRDDRANWAYLNDLFATIFAGKTREEWIAIMTQKDACFSPVLSYEEARSHPQFNERNVYQTLGGLHHPAPAPRLSRTPGELRMPPPEPGQHSEEVRRAWKLDPI</sequence>
<dbReference type="InterPro" id="IPR044855">
    <property type="entry name" value="CoA-Trfase_III_dom3_sf"/>
</dbReference>
<dbReference type="Gene3D" id="3.30.1540.10">
    <property type="entry name" value="formyl-coa transferase, domain 3"/>
    <property type="match status" value="1"/>
</dbReference>
<dbReference type="OrthoDB" id="9806585at2"/>
<evidence type="ECO:0000313" key="3">
    <source>
        <dbReference type="Proteomes" id="UP000193083"/>
    </source>
</evidence>
<dbReference type="PANTHER" id="PTHR48228">
    <property type="entry name" value="SUCCINYL-COA--D-CITRAMALATE COA-TRANSFERASE"/>
    <property type="match status" value="1"/>
</dbReference>
<dbReference type="InterPro" id="IPR050509">
    <property type="entry name" value="CoA-transferase_III"/>
</dbReference>
<keyword evidence="3" id="KW-1185">Reference proteome</keyword>
<dbReference type="RefSeq" id="WP_085463803.1">
    <property type="nucleotide sequence ID" value="NZ_FXBL01000004.1"/>
</dbReference>
<dbReference type="InterPro" id="IPR023606">
    <property type="entry name" value="CoA-Trfase_III_dom_1_sf"/>
</dbReference>
<feature type="region of interest" description="Disordered" evidence="1">
    <location>
        <begin position="325"/>
        <end position="365"/>
    </location>
</feature>